<evidence type="ECO:0000313" key="2">
    <source>
        <dbReference type="EMBL" id="ABG52465.1"/>
    </source>
</evidence>
<reference evidence="2" key="1">
    <citation type="submission" date="2006-06" db="EMBL/GenBank/DDBJ databases">
        <title>Complete sequence of Trichodesmium erythraeum IMS101.</title>
        <authorList>
            <consortium name="US DOE Joint Genome Institute"/>
            <person name="Copeland A."/>
            <person name="Lucas S."/>
            <person name="Lapidus A."/>
            <person name="Barry K."/>
            <person name="Detter J.C."/>
            <person name="Glavina del Rio T."/>
            <person name="Hammon N."/>
            <person name="Israni S."/>
            <person name="Dalin E."/>
            <person name="Tice H."/>
            <person name="Pitluck S."/>
            <person name="Kiss H."/>
            <person name="Munk A.C."/>
            <person name="Brettin T."/>
            <person name="Bruce D."/>
            <person name="Han C."/>
            <person name="Tapia R."/>
            <person name="Gilna P."/>
            <person name="Schmutz J."/>
            <person name="Larimer F."/>
            <person name="Land M."/>
            <person name="Hauser L."/>
            <person name="Kyrpides N."/>
            <person name="Kim E."/>
            <person name="Richardson P."/>
        </authorList>
    </citation>
    <scope>NUCLEOTIDE SEQUENCE [LARGE SCALE GENOMIC DNA]</scope>
    <source>
        <strain evidence="2">IMS101</strain>
    </source>
</reference>
<feature type="transmembrane region" description="Helical" evidence="1">
    <location>
        <begin position="67"/>
        <end position="93"/>
    </location>
</feature>
<dbReference type="HOGENOM" id="CLU_2465965_0_0_3"/>
<protein>
    <submittedName>
        <fullName evidence="2">Uncharacterized protein</fullName>
    </submittedName>
</protein>
<keyword evidence="1" id="KW-1133">Transmembrane helix</keyword>
<dbReference type="RefSeq" id="WP_011612810.1">
    <property type="nucleotide sequence ID" value="NC_008312.1"/>
</dbReference>
<evidence type="ECO:0000256" key="1">
    <source>
        <dbReference type="SAM" id="Phobius"/>
    </source>
</evidence>
<name>Q10Z59_TRIEI</name>
<gene>
    <name evidence="2" type="ordered locus">Tery_3363</name>
</gene>
<keyword evidence="1" id="KW-0812">Transmembrane</keyword>
<dbReference type="EMBL" id="CP000393">
    <property type="protein sequence ID" value="ABG52465.1"/>
    <property type="molecule type" value="Genomic_DNA"/>
</dbReference>
<proteinExistence type="predicted"/>
<feature type="transmembrane region" description="Helical" evidence="1">
    <location>
        <begin position="35"/>
        <end position="61"/>
    </location>
</feature>
<accession>Q10Z59</accession>
<sequence>MTYLLTTTNTLMANLEVMPSFHVFLSNLATGEITILTAIFWLAVASLISILAGAIGGIWLAGKDLGYGLAATIGGLFGPAGVIPAVIVGLTILKFV</sequence>
<organism evidence="2">
    <name type="scientific">Trichodesmium erythraeum (strain IMS101)</name>
    <dbReference type="NCBI Taxonomy" id="203124"/>
    <lineage>
        <taxon>Bacteria</taxon>
        <taxon>Bacillati</taxon>
        <taxon>Cyanobacteriota</taxon>
        <taxon>Cyanophyceae</taxon>
        <taxon>Oscillatoriophycideae</taxon>
        <taxon>Oscillatoriales</taxon>
        <taxon>Microcoleaceae</taxon>
        <taxon>Trichodesmium</taxon>
    </lineage>
</organism>
<dbReference type="eggNOG" id="ENOG50331CC">
    <property type="taxonomic scope" value="Bacteria"/>
</dbReference>
<dbReference type="KEGG" id="ter:Tery_3363"/>
<keyword evidence="1" id="KW-0472">Membrane</keyword>
<dbReference type="AlphaFoldDB" id="Q10Z59"/>